<dbReference type="KEGG" id="mgik:GO620_016000"/>
<accession>A0A6I4INJ6</accession>
<dbReference type="InterPro" id="IPR027039">
    <property type="entry name" value="Crtac1"/>
</dbReference>
<proteinExistence type="predicted"/>
<dbReference type="AlphaFoldDB" id="A0A6I4INJ6"/>
<dbReference type="Pfam" id="PF13517">
    <property type="entry name" value="FG-GAP_3"/>
    <property type="match status" value="3"/>
</dbReference>
<name>A0A6I4INJ6_9SPHI</name>
<organism evidence="3 4">
    <name type="scientific">Mucilaginibacter ginkgonis</name>
    <dbReference type="NCBI Taxonomy" id="2682091"/>
    <lineage>
        <taxon>Bacteria</taxon>
        <taxon>Pseudomonadati</taxon>
        <taxon>Bacteroidota</taxon>
        <taxon>Sphingobacteriia</taxon>
        <taxon>Sphingobacteriales</taxon>
        <taxon>Sphingobacteriaceae</taxon>
        <taxon>Mucilaginibacter</taxon>
    </lineage>
</organism>
<evidence type="ECO:0000313" key="3">
    <source>
        <dbReference type="EMBL" id="QQL49651.1"/>
    </source>
</evidence>
<dbReference type="Proteomes" id="UP000429232">
    <property type="component" value="Chromosome"/>
</dbReference>
<evidence type="ECO:0000259" key="2">
    <source>
        <dbReference type="Pfam" id="PF07593"/>
    </source>
</evidence>
<dbReference type="Gene3D" id="1.25.40.10">
    <property type="entry name" value="Tetratricopeptide repeat domain"/>
    <property type="match status" value="1"/>
</dbReference>
<keyword evidence="4" id="KW-1185">Reference proteome</keyword>
<evidence type="ECO:0000313" key="4">
    <source>
        <dbReference type="Proteomes" id="UP000429232"/>
    </source>
</evidence>
<dbReference type="EMBL" id="CP066775">
    <property type="protein sequence ID" value="QQL49651.1"/>
    <property type="molecule type" value="Genomic_DNA"/>
</dbReference>
<dbReference type="PROSITE" id="PS51257">
    <property type="entry name" value="PROKAR_LIPOPROTEIN"/>
    <property type="match status" value="1"/>
</dbReference>
<dbReference type="InterPro" id="IPR013517">
    <property type="entry name" value="FG-GAP"/>
</dbReference>
<dbReference type="RefSeq" id="WP_157524788.1">
    <property type="nucleotide sequence ID" value="NZ_CP066775.1"/>
</dbReference>
<dbReference type="InterPro" id="IPR011519">
    <property type="entry name" value="UnbV_ASPIC"/>
</dbReference>
<reference evidence="3 4" key="1">
    <citation type="submission" date="2020-12" db="EMBL/GenBank/DDBJ databases">
        <title>HMF7856_wgs.fasta genome submission.</title>
        <authorList>
            <person name="Kang H."/>
            <person name="Kim H."/>
            <person name="Joh K."/>
        </authorList>
    </citation>
    <scope>NUCLEOTIDE SEQUENCE [LARGE SCALE GENOMIC DNA]</scope>
    <source>
        <strain evidence="3 4">HMF7856</strain>
    </source>
</reference>
<gene>
    <name evidence="3" type="ORF">GO620_016000</name>
</gene>
<dbReference type="Pfam" id="PF07593">
    <property type="entry name" value="UnbV_ASPIC"/>
    <property type="match status" value="1"/>
</dbReference>
<dbReference type="InterPro" id="IPR028994">
    <property type="entry name" value="Integrin_alpha_N"/>
</dbReference>
<dbReference type="PANTHER" id="PTHR16026:SF0">
    <property type="entry name" value="CARTILAGE ACIDIC PROTEIN 1"/>
    <property type="match status" value="1"/>
</dbReference>
<protein>
    <submittedName>
        <fullName evidence="3">VCBS repeat-containing protein</fullName>
    </submittedName>
</protein>
<evidence type="ECO:0000256" key="1">
    <source>
        <dbReference type="ARBA" id="ARBA00022729"/>
    </source>
</evidence>
<dbReference type="InterPro" id="IPR011990">
    <property type="entry name" value="TPR-like_helical_dom_sf"/>
</dbReference>
<dbReference type="PANTHER" id="PTHR16026">
    <property type="entry name" value="CARTILAGE ACIDIC PROTEIN 1"/>
    <property type="match status" value="1"/>
</dbReference>
<dbReference type="Gene3D" id="2.130.10.130">
    <property type="entry name" value="Integrin alpha, N-terminal"/>
    <property type="match status" value="1"/>
</dbReference>
<sequence>MQSLVKGICNKFFILAGIAVLGILFSCKKSSHEQMIAILKHQAALDANPKNPFNYESLLKQTDSLLMLAKNKDNVQLKLTKGQLLLKAGREQDAVNIYESVINKVPPMYKTQALSDMAIAYMRLGERTNCMQNHNGSSCIFPIKDGGLHKIQTGSRKAIEIYKKLLTDNPKDYESKWLLNIAYMTLGGYPQDVPAQFLLKGLNNDGAYKVKPYKDMAADLGLDINGMSGGVIVDDFNNDGYLDIITSGWGLSDPMHYFRSNKNGTFTDVTKNSGLTGITGGLNITQTDYNNDGNIDIYVMRGAWRGQGYGNQPSSLLRNNGDGTFTDVTIESGLLAFHPTQTCAWADFNNDGWLDLFVGYENLGWLDEGGPHPCALFINNHDGTFTNKAAQAHCDMLMYVKGAVSADFNKDGWPDIFLSCLDGKRLLKNKRKKGELVDFEDVTVKAGINNTVSKTFSTFFFDYNNDGWPDIIAGDFNNEKNLGYFAGAEASGDQVPGAGYENLFKNNGDGTFTDVTKSAGLDKVVFAMGTNFGDINNDGWPDMYFGTGNPSFKSLVPNKLFMNIDGKKFADVTTSSRIGNLQKGHAVAFADLRNTGLQDIFIEMGGAYKGDSYTSSLYVNPGQNNNNWISLKLEGKKANKAAIGSHIKVTFTENGKKRSVYKDVNSGGSFGSSPLRQEIGIGTAKIIDEIDITWAGSNTSQHFKNIKPNQYLHLVEGESNFKVIKLNKLTFKSKIQQMGMSMPM</sequence>
<keyword evidence="1" id="KW-0732">Signal</keyword>
<feature type="domain" description="ASPIC/UnbV" evidence="2">
    <location>
        <begin position="642"/>
        <end position="712"/>
    </location>
</feature>
<dbReference type="SUPFAM" id="SSF48452">
    <property type="entry name" value="TPR-like"/>
    <property type="match status" value="1"/>
</dbReference>
<dbReference type="SUPFAM" id="SSF69318">
    <property type="entry name" value="Integrin alpha N-terminal domain"/>
    <property type="match status" value="1"/>
</dbReference>